<keyword evidence="10" id="KW-0325">Glycoprotein</keyword>
<dbReference type="GO" id="GO:0008061">
    <property type="term" value="F:chitin binding"/>
    <property type="evidence" value="ECO:0007669"/>
    <property type="project" value="UniProtKB-KW"/>
</dbReference>
<evidence type="ECO:0000256" key="3">
    <source>
        <dbReference type="ARBA" id="ARBA00022723"/>
    </source>
</evidence>
<keyword evidence="4" id="KW-0732">Signal</keyword>
<name>A0A0A7KTE8_9ABAC</name>
<evidence type="ECO:0000256" key="9">
    <source>
        <dbReference type="ARBA" id="ARBA00023157"/>
    </source>
</evidence>
<protein>
    <submittedName>
        <fullName evidence="15">Vp91</fullName>
    </submittedName>
</protein>
<evidence type="ECO:0000256" key="11">
    <source>
        <dbReference type="SAM" id="MobiDB-lite"/>
    </source>
</evidence>
<keyword evidence="7" id="KW-0862">Zinc</keyword>
<evidence type="ECO:0000259" key="13">
    <source>
        <dbReference type="PROSITE" id="PS50940"/>
    </source>
</evidence>
<dbReference type="PROSITE" id="PS50940">
    <property type="entry name" value="CHIT_BIND_II"/>
    <property type="match status" value="1"/>
</dbReference>
<evidence type="ECO:0000313" key="16">
    <source>
        <dbReference type="Proteomes" id="UP000202327"/>
    </source>
</evidence>
<keyword evidence="8" id="KW-0946">Virion</keyword>
<feature type="domain" description="Zinc finger C2HC baculovirus (BV)-type profile" evidence="14">
    <location>
        <begin position="147"/>
        <end position="195"/>
    </location>
</feature>
<sequence length="821" mass="93005">MSTVPLLLVAIILILLFSIFYLIIYSDYNEQDFENKLRVIVEYSKRTNAEHPLPPVLHYVSEVDAHTYVVCSLNTSDLSVVAEETHDDRVETFNFLEQQFEPTEPVDVRVRAHESGDPRKYELRGDDGFMTVDCPADERFDEALMRCVPIPPCDGRAPGMYGLTERLIDSLVLNHRVPRPNVDETKTHPTMYLRCLEGGSHIVEECPSNHLFEGNECVLRNDCENRPDGFLLPVFPADLNINEYMICKDGSTEITFCLFGQIFDRRLLVCVDADPCATHGAGYTYITDDIGPAQFYRCSANDVVELITCINRIFVNDRYECSGDARCSHFPNGTGTQMQVFEDDVWSFDEGVLICDNYNVIKNVVCDTENILSEKLFNDKFSVNVHIPAEMYDANSGECVPFDKSKLRISSEIYGIENVPNDYEVAFTTAFVGRTDRAIELLDTDRLDGKVVYARDLNMIGINFVDGEEIDCYGEHLFDPFEGTRLNECVENELQRAIALTPNQYLAPVEMQVRVDDDYDHYCARQLTTNFVNFDHFTTQINTNILHSDVCGEILSKIHNQYTTMSSKYTTKSFEYNYESVKQPKYIERYVANIPNIQKAKIVESMDVDVDVKPMFDLFERYQVIDPLFNPWSVRDLPDTPPEDTGIGSPGGGSGGDGGGGDDDDIPTPTPPPPPTLTLADKQLSYTCFYAIPTFKLSACHVVDDHIKLAIRDLRNNISVDEECKQAEGLANIINAYAYLKEGISCRSTYNDGEGIKVQLSEGKTFANIDTQSNDGVQYNKWIYNHQGTIMACPDHALKDDFTCDLEEDRLYYLQDLQEAF</sequence>
<evidence type="ECO:0000256" key="4">
    <source>
        <dbReference type="ARBA" id="ARBA00022729"/>
    </source>
</evidence>
<keyword evidence="12" id="KW-0812">Transmembrane</keyword>
<proteinExistence type="predicted"/>
<keyword evidence="16" id="KW-1185">Reference proteome</keyword>
<dbReference type="SUPFAM" id="SSF57625">
    <property type="entry name" value="Invertebrate chitin-binding proteins"/>
    <property type="match status" value="1"/>
</dbReference>
<evidence type="ECO:0000256" key="6">
    <source>
        <dbReference type="ARBA" id="ARBA00022771"/>
    </source>
</evidence>
<dbReference type="GO" id="GO:0005576">
    <property type="term" value="C:extracellular region"/>
    <property type="evidence" value="ECO:0007669"/>
    <property type="project" value="InterPro"/>
</dbReference>
<evidence type="ECO:0000256" key="12">
    <source>
        <dbReference type="SAM" id="Phobius"/>
    </source>
</evidence>
<feature type="region of interest" description="Disordered" evidence="11">
    <location>
        <begin position="633"/>
        <end position="676"/>
    </location>
</feature>
<dbReference type="SMART" id="SM00494">
    <property type="entry name" value="ChtBD2"/>
    <property type="match status" value="1"/>
</dbReference>
<evidence type="ECO:0000256" key="7">
    <source>
        <dbReference type="ARBA" id="ARBA00022833"/>
    </source>
</evidence>
<keyword evidence="9" id="KW-1015">Disulfide bond</keyword>
<dbReference type="EMBL" id="KM102981">
    <property type="protein sequence ID" value="AIZ48641.1"/>
    <property type="molecule type" value="Genomic_DNA"/>
</dbReference>
<dbReference type="InterPro" id="IPR002557">
    <property type="entry name" value="Chitin-bd_dom"/>
</dbReference>
<keyword evidence="6" id="KW-0863">Zinc-finger</keyword>
<dbReference type="GO" id="GO:0044423">
    <property type="term" value="C:virion component"/>
    <property type="evidence" value="ECO:0007669"/>
    <property type="project" value="UniProtKB-KW"/>
</dbReference>
<dbReference type="GeneID" id="22619674"/>
<dbReference type="Pfam" id="PF08475">
    <property type="entry name" value="Baculo_VP91_N"/>
    <property type="match status" value="1"/>
</dbReference>
<dbReference type="OrthoDB" id="542at10239"/>
<evidence type="ECO:0000256" key="10">
    <source>
        <dbReference type="ARBA" id="ARBA00023180"/>
    </source>
</evidence>
<accession>A0A0A7KTE8</accession>
<dbReference type="GO" id="GO:0008270">
    <property type="term" value="F:zinc ion binding"/>
    <property type="evidence" value="ECO:0007669"/>
    <property type="project" value="UniProtKB-KW"/>
</dbReference>
<feature type="domain" description="Chitin-binding type-2" evidence="13">
    <location>
        <begin position="220"/>
        <end position="278"/>
    </location>
</feature>
<evidence type="ECO:0000256" key="8">
    <source>
        <dbReference type="ARBA" id="ARBA00022844"/>
    </source>
</evidence>
<keyword evidence="12" id="KW-1133">Transmembrane helix</keyword>
<keyword evidence="12" id="KW-0472">Membrane</keyword>
<dbReference type="RefSeq" id="YP_009112645.1">
    <property type="nucleotide sequence ID" value="NC_025960.1"/>
</dbReference>
<dbReference type="KEGG" id="vg:22619674"/>
<dbReference type="PROSITE" id="PS51807">
    <property type="entry name" value="ZF_C2HC_BV"/>
    <property type="match status" value="1"/>
</dbReference>
<dbReference type="Proteomes" id="UP000202327">
    <property type="component" value="Segment"/>
</dbReference>
<evidence type="ECO:0000256" key="5">
    <source>
        <dbReference type="ARBA" id="ARBA00022737"/>
    </source>
</evidence>
<feature type="compositionally biased region" description="Gly residues" evidence="11">
    <location>
        <begin position="648"/>
        <end position="659"/>
    </location>
</feature>
<keyword evidence="2" id="KW-0147">Chitin-binding</keyword>
<feature type="transmembrane region" description="Helical" evidence="12">
    <location>
        <begin position="6"/>
        <end position="28"/>
    </location>
</feature>
<dbReference type="InterPro" id="IPR013682">
    <property type="entry name" value="BaculoV_Vp91_N"/>
</dbReference>
<keyword evidence="5" id="KW-0677">Repeat</keyword>
<evidence type="ECO:0000256" key="2">
    <source>
        <dbReference type="ARBA" id="ARBA00022669"/>
    </source>
</evidence>
<evidence type="ECO:0000259" key="14">
    <source>
        <dbReference type="PROSITE" id="PS51807"/>
    </source>
</evidence>
<keyword evidence="3" id="KW-0479">Metal-binding</keyword>
<evidence type="ECO:0000313" key="15">
    <source>
        <dbReference type="EMBL" id="AIZ48641.1"/>
    </source>
</evidence>
<reference evidence="15 16" key="1">
    <citation type="journal article" date="2015" name="Virus Genes">
        <title>The genome sequence of Agrotis segetum nucleopolyhedrovirus B (AgseNPV-B) reveals a new baculovirus species within the Agrotis baculovirus complex.</title>
        <authorList>
            <person name="Wennmann J.T."/>
            <person name="Gueli Alletti G."/>
            <person name="Jehle J.A."/>
        </authorList>
    </citation>
    <scope>NUCLEOTIDE SEQUENCE [LARGE SCALE GENOMIC DNA]</scope>
    <source>
        <strain evidence="15">English</strain>
    </source>
</reference>
<evidence type="ECO:0000256" key="1">
    <source>
        <dbReference type="ARBA" id="ARBA00004328"/>
    </source>
</evidence>
<organism evidence="15 16">
    <name type="scientific">Agrotis segetum nucleopolyhedrovirus B</name>
    <dbReference type="NCBI Taxonomy" id="1580580"/>
    <lineage>
        <taxon>Viruses</taxon>
        <taxon>Viruses incertae sedis</taxon>
        <taxon>Naldaviricetes</taxon>
        <taxon>Lefavirales</taxon>
        <taxon>Baculoviridae</taxon>
        <taxon>Alphabaculovirus</taxon>
        <taxon>Alphabaculovirus alteragsegetum</taxon>
    </lineage>
</organism>
<dbReference type="InterPro" id="IPR036508">
    <property type="entry name" value="Chitin-bd_dom_sf"/>
</dbReference>
<comment type="subcellular location">
    <subcellularLocation>
        <location evidence="1">Virion</location>
    </subcellularLocation>
</comment>